<dbReference type="AlphaFoldDB" id="A0A1I3SMQ9"/>
<dbReference type="EMBL" id="FOQY01000010">
    <property type="protein sequence ID" value="SFJ58687.1"/>
    <property type="molecule type" value="Genomic_DNA"/>
</dbReference>
<dbReference type="GO" id="GO:0005737">
    <property type="term" value="C:cytoplasm"/>
    <property type="evidence" value="ECO:0007669"/>
    <property type="project" value="TreeGrafter"/>
</dbReference>
<protein>
    <recommendedName>
        <fullName evidence="3">ATP-grasp ribosomal peptide maturase, SAV_5884 family</fullName>
    </recommendedName>
</protein>
<evidence type="ECO:0000313" key="2">
    <source>
        <dbReference type="Proteomes" id="UP000199111"/>
    </source>
</evidence>
<evidence type="ECO:0000313" key="1">
    <source>
        <dbReference type="EMBL" id="SFJ58687.1"/>
    </source>
</evidence>
<accession>A0A1I3SMQ9</accession>
<dbReference type="Proteomes" id="UP000199111">
    <property type="component" value="Unassembled WGS sequence"/>
</dbReference>
<reference evidence="2" key="1">
    <citation type="submission" date="2016-10" db="EMBL/GenBank/DDBJ databases">
        <authorList>
            <person name="Varghese N."/>
            <person name="Submissions S."/>
        </authorList>
    </citation>
    <scope>NUCLEOTIDE SEQUENCE [LARGE SCALE GENOMIC DNA]</scope>
    <source>
        <strain evidence="2">CGMCC 4.2126</strain>
    </source>
</reference>
<gene>
    <name evidence="1" type="ORF">SAMN05216275_11077</name>
</gene>
<keyword evidence="2" id="KW-1185">Reference proteome</keyword>
<dbReference type="SUPFAM" id="SSF56059">
    <property type="entry name" value="Glutathione synthetase ATP-binding domain-like"/>
    <property type="match status" value="1"/>
</dbReference>
<name>A0A1I3SMQ9_9ACTN</name>
<dbReference type="GO" id="GO:0009432">
    <property type="term" value="P:SOS response"/>
    <property type="evidence" value="ECO:0007669"/>
    <property type="project" value="TreeGrafter"/>
</dbReference>
<dbReference type="PANTHER" id="PTHR21621:SF0">
    <property type="entry name" value="BETA-CITRYLGLUTAMATE SYNTHASE B-RELATED"/>
    <property type="match status" value="1"/>
</dbReference>
<dbReference type="GO" id="GO:0018169">
    <property type="term" value="F:ribosomal S6-glutamic acid ligase activity"/>
    <property type="evidence" value="ECO:0007669"/>
    <property type="project" value="TreeGrafter"/>
</dbReference>
<evidence type="ECO:0008006" key="3">
    <source>
        <dbReference type="Google" id="ProtNLM"/>
    </source>
</evidence>
<dbReference type="PANTHER" id="PTHR21621">
    <property type="entry name" value="RIBOSOMAL PROTEIN S6 MODIFICATION PROTEIN"/>
    <property type="match status" value="1"/>
</dbReference>
<organism evidence="1 2">
    <name type="scientific">Streptosporangium canum</name>
    <dbReference type="NCBI Taxonomy" id="324952"/>
    <lineage>
        <taxon>Bacteria</taxon>
        <taxon>Bacillati</taxon>
        <taxon>Actinomycetota</taxon>
        <taxon>Actinomycetes</taxon>
        <taxon>Streptosporangiales</taxon>
        <taxon>Streptosporangiaceae</taxon>
        <taxon>Streptosporangium</taxon>
    </lineage>
</organism>
<proteinExistence type="predicted"/>
<dbReference type="Gene3D" id="3.30.470.20">
    <property type="entry name" value="ATP-grasp fold, B domain"/>
    <property type="match status" value="1"/>
</dbReference>
<sequence>MVEQQFAVAEAQHGLGGILNNLSGAVYVNHPAAINRADYKPAQLQMAAQLGLAIPRTLVTNDVEQVRKFAAEHGPIIYKSFRGVPPGPDGRVAAIWTRRIDPEELDESVAVTAHLFQQEVPKTADARVTVIGRRVFAQRITSPGGALDWRSGDWEKLVHEPVETPGPIRAALCAYLDAFGLVFGCFDFALSAADEQPETWTFIECNPNGQWAWLPDAGAMAHAFADVILEGWWS</sequence>